<feature type="compositionally biased region" description="Low complexity" evidence="1">
    <location>
        <begin position="947"/>
        <end position="970"/>
    </location>
</feature>
<sequence>MAALRLLRRRGVSRVSRASSRVSRASSRFSHEPLVRRRLFEVQLASSPRVSAASLLASWRASPASTLFSPLSALRASAPSRASLASSPLPSSTRPLAPAPFSASRSFASSASANSERLPRREARRVRGNRMHASAVVAAFQEGARQGSMRALLSRMSRTDVHTLRDAELAACLCAVADCVARAKRRPAQEDGSGSTPRGRLERDPAPEAEMLRAHTFWHRCIGKVLKGDLILKARLSVLADMLDALNRADLTLFQPVPLLARPASSPASSSTSSAASLSDSPAVCASAESPAASGKPVWIPHRFYFRLLERLEQELAEPRDSEATGSEAEPVERHPDACAPAETREEARSDAHASSCTSSGKAAAAEDAELQTGNELDEAPLRAAEKLRTRGKDVASLLRIAHAIAARQRSALAALDALEQRLESRAAAERGTEGDAVAALQGKKVRSAPQSAQEKPSPDERCRDDNDSLQQLCQARFFFLFFFERLAQALLPPLLDSLSLPSLSSSSPSLVGVSAAPALFSAAAAADSARAESRAEGTNPPGEEGDAATEARPLAAAFPHAIEKKNDGSTADAAASGRSEGAQPARQNAHAKERKRDNTSSFHFETQHVTPLLLAFASSLRCAKRDEKEKAVTRWIFSVSSPSSVCPSPATSRPPQVSSSACAAAEPPPSRVDLKLRASRRRSERCSPPVSLSFLLVPAPCPFSSPSSVSVSSLPPASGSSLRSAPSADLSARLPSPVASAADSLVSSCGHAAAEEADAKETRKLSYRAMRKAFVAVPRSFADCFPPTERTTQEGNAAASAAAVKRGSTYARFPHLNAVVSLLASCLLPHVKSLDPAAALGVHIQLSRSQYDVEAARATLERGGFFSKSAGRRPEVFPLETPLQTLLLASCHDVGCRLLLRLVEQPAGLLRELPGRDIPSFMLSVSQFMPQLNAALPIVSTPPSSPNLSSSSDFSSSTSSTPLPSSLPSRLHCDTLIPPASLQRSPTSPHTSRRPPEQPAPPSCLPSSGVSSRAGATSRPPLARTVASLLPVLARRLAFEQLQATGAGAHRRYAARPVLSPAASCDALTALADAQCGGDAETRRACLVIFHAALEGLWRPLARKKRERLFAHEQGISAERCQAAAAEGEQTDCGEQPSRFSALDGVSLRLEGERLITLSRLVNAALKLGLLDVFTRSRGRLGACRKTDERTRASHEDSSRRPRREVGDGQSAKQAAETLVPPHTQWRRPEKLEEDALATEEEVDVLRKLLAANLAALSSRQLQYLSLSLLCCPAFVLSAPLDYARPAKRSASRASGVLLAVSTAPVAFQCLAEALRRFTRDKPVDADFSARSRRKREEEWAGRQLQTSLIAATLGLCAPLVEGPAAPSTGSLPAAEAAASQSGGQREPVSAARGPAAREDSLLRLLPLESLRTARRLAHAMAQPQRQHAKGTRVSALQEEVFGVLLSCTLRTEGFAVRGNGEHVPSEGSSDLPQHRSTGSPGSDNQLAEEGWSKSRESGLPWLRVSEVEAVVGPYTVDCILTQHNDEDGGTETLGRHELASLDVEQ</sequence>
<feature type="region of interest" description="Disordered" evidence="1">
    <location>
        <begin position="1369"/>
        <end position="1397"/>
    </location>
</feature>
<dbReference type="EMBL" id="NWUJ01000003">
    <property type="protein sequence ID" value="PFH36867.1"/>
    <property type="molecule type" value="Genomic_DNA"/>
</dbReference>
<dbReference type="KEGG" id="bbes:BESB_050590"/>
<feature type="region of interest" description="Disordered" evidence="1">
    <location>
        <begin position="641"/>
        <end position="681"/>
    </location>
</feature>
<feature type="compositionally biased region" description="Basic and acidic residues" evidence="1">
    <location>
        <begin position="457"/>
        <end position="466"/>
    </location>
</feature>
<feature type="region of interest" description="Disordered" evidence="1">
    <location>
        <begin position="1186"/>
        <end position="1230"/>
    </location>
</feature>
<keyword evidence="3" id="KW-1185">Reference proteome</keyword>
<accession>A0A2A9MM92</accession>
<feature type="region of interest" description="Disordered" evidence="1">
    <location>
        <begin position="1459"/>
        <end position="1494"/>
    </location>
</feature>
<reference evidence="2 3" key="1">
    <citation type="submission" date="2017-09" db="EMBL/GenBank/DDBJ databases">
        <title>Genome sequencing of Besnoitia besnoiti strain Bb-Ger1.</title>
        <authorList>
            <person name="Schares G."/>
            <person name="Venepally P."/>
            <person name="Lorenzi H.A."/>
        </authorList>
    </citation>
    <scope>NUCLEOTIDE SEQUENCE [LARGE SCALE GENOMIC DNA]</scope>
    <source>
        <strain evidence="2 3">Bb-Ger1</strain>
    </source>
</reference>
<evidence type="ECO:0000313" key="3">
    <source>
        <dbReference type="Proteomes" id="UP000224006"/>
    </source>
</evidence>
<evidence type="ECO:0000313" key="2">
    <source>
        <dbReference type="EMBL" id="PFH36867.1"/>
    </source>
</evidence>
<dbReference type="PANTHER" id="PTHR48125">
    <property type="entry name" value="LP07818P1"/>
    <property type="match status" value="1"/>
</dbReference>
<feature type="region of interest" description="Disordered" evidence="1">
    <location>
        <begin position="1523"/>
        <end position="1547"/>
    </location>
</feature>
<organism evidence="2 3">
    <name type="scientific">Besnoitia besnoiti</name>
    <name type="common">Apicomplexan protozoan</name>
    <dbReference type="NCBI Taxonomy" id="94643"/>
    <lineage>
        <taxon>Eukaryota</taxon>
        <taxon>Sar</taxon>
        <taxon>Alveolata</taxon>
        <taxon>Apicomplexa</taxon>
        <taxon>Conoidasida</taxon>
        <taxon>Coccidia</taxon>
        <taxon>Eucoccidiorida</taxon>
        <taxon>Eimeriorina</taxon>
        <taxon>Sarcocystidae</taxon>
        <taxon>Besnoitia</taxon>
    </lineage>
</organism>
<dbReference type="VEuPathDB" id="ToxoDB:BESB_050590"/>
<dbReference type="GeneID" id="40309989"/>
<dbReference type="Proteomes" id="UP000224006">
    <property type="component" value="Chromosome III"/>
</dbReference>
<feature type="compositionally biased region" description="Polar residues" evidence="1">
    <location>
        <begin position="1006"/>
        <end position="1016"/>
    </location>
</feature>
<feature type="region of interest" description="Disordered" evidence="1">
    <location>
        <begin position="562"/>
        <end position="604"/>
    </location>
</feature>
<feature type="region of interest" description="Disordered" evidence="1">
    <location>
        <begin position="108"/>
        <end position="128"/>
    </location>
</feature>
<feature type="region of interest" description="Disordered" evidence="1">
    <location>
        <begin position="427"/>
        <end position="466"/>
    </location>
</feature>
<feature type="region of interest" description="Disordered" evidence="1">
    <location>
        <begin position="185"/>
        <end position="206"/>
    </location>
</feature>
<proteinExistence type="predicted"/>
<feature type="region of interest" description="Disordered" evidence="1">
    <location>
        <begin position="317"/>
        <end position="378"/>
    </location>
</feature>
<gene>
    <name evidence="2" type="ORF">BESB_050590</name>
</gene>
<dbReference type="RefSeq" id="XP_029220876.1">
    <property type="nucleotide sequence ID" value="XM_029363510.1"/>
</dbReference>
<feature type="compositionally biased region" description="Low complexity" evidence="1">
    <location>
        <begin position="641"/>
        <end position="650"/>
    </location>
</feature>
<evidence type="ECO:0000256" key="1">
    <source>
        <dbReference type="SAM" id="MobiDB-lite"/>
    </source>
</evidence>
<feature type="compositionally biased region" description="Polar residues" evidence="1">
    <location>
        <begin position="1468"/>
        <end position="1487"/>
    </location>
</feature>
<protein>
    <submittedName>
        <fullName evidence="2">Uncharacterized protein</fullName>
    </submittedName>
</protein>
<dbReference type="PANTHER" id="PTHR48125:SF10">
    <property type="entry name" value="OS12G0136300 PROTEIN"/>
    <property type="match status" value="1"/>
</dbReference>
<name>A0A2A9MM92_BESBE</name>
<dbReference type="OrthoDB" id="333151at2759"/>
<feature type="region of interest" description="Disordered" evidence="1">
    <location>
        <begin position="942"/>
        <end position="1021"/>
    </location>
</feature>
<feature type="compositionally biased region" description="Basic and acidic residues" evidence="1">
    <location>
        <begin position="331"/>
        <end position="352"/>
    </location>
</feature>
<feature type="compositionally biased region" description="Basic and acidic residues" evidence="1">
    <location>
        <begin position="1186"/>
        <end position="1208"/>
    </location>
</feature>
<comment type="caution">
    <text evidence="2">The sequence shown here is derived from an EMBL/GenBank/DDBJ whole genome shotgun (WGS) entry which is preliminary data.</text>
</comment>